<organism evidence="1 2">
    <name type="scientific">Boletus edulis BED1</name>
    <dbReference type="NCBI Taxonomy" id="1328754"/>
    <lineage>
        <taxon>Eukaryota</taxon>
        <taxon>Fungi</taxon>
        <taxon>Dikarya</taxon>
        <taxon>Basidiomycota</taxon>
        <taxon>Agaricomycotina</taxon>
        <taxon>Agaricomycetes</taxon>
        <taxon>Agaricomycetidae</taxon>
        <taxon>Boletales</taxon>
        <taxon>Boletineae</taxon>
        <taxon>Boletaceae</taxon>
        <taxon>Boletoideae</taxon>
        <taxon>Boletus</taxon>
    </lineage>
</organism>
<dbReference type="CDD" id="cd00882">
    <property type="entry name" value="Ras_like_GTPase"/>
    <property type="match status" value="1"/>
</dbReference>
<reference evidence="1" key="2">
    <citation type="journal article" date="2020" name="Nat. Commun.">
        <title>Large-scale genome sequencing of mycorrhizal fungi provides insights into the early evolution of symbiotic traits.</title>
        <authorList>
            <person name="Miyauchi S."/>
            <person name="Kiss E."/>
            <person name="Kuo A."/>
            <person name="Drula E."/>
            <person name="Kohler A."/>
            <person name="Sanchez-Garcia M."/>
            <person name="Morin E."/>
            <person name="Andreopoulos B."/>
            <person name="Barry K.W."/>
            <person name="Bonito G."/>
            <person name="Buee M."/>
            <person name="Carver A."/>
            <person name="Chen C."/>
            <person name="Cichocki N."/>
            <person name="Clum A."/>
            <person name="Culley D."/>
            <person name="Crous P.W."/>
            <person name="Fauchery L."/>
            <person name="Girlanda M."/>
            <person name="Hayes R.D."/>
            <person name="Keri Z."/>
            <person name="LaButti K."/>
            <person name="Lipzen A."/>
            <person name="Lombard V."/>
            <person name="Magnuson J."/>
            <person name="Maillard F."/>
            <person name="Murat C."/>
            <person name="Nolan M."/>
            <person name="Ohm R.A."/>
            <person name="Pangilinan J."/>
            <person name="Pereira M.F."/>
            <person name="Perotto S."/>
            <person name="Peter M."/>
            <person name="Pfister S."/>
            <person name="Riley R."/>
            <person name="Sitrit Y."/>
            <person name="Stielow J.B."/>
            <person name="Szollosi G."/>
            <person name="Zifcakova L."/>
            <person name="Stursova M."/>
            <person name="Spatafora J.W."/>
            <person name="Tedersoo L."/>
            <person name="Vaario L.M."/>
            <person name="Yamada A."/>
            <person name="Yan M."/>
            <person name="Wang P."/>
            <person name="Xu J."/>
            <person name="Bruns T."/>
            <person name="Baldrian P."/>
            <person name="Vilgalys R."/>
            <person name="Dunand C."/>
            <person name="Henrissat B."/>
            <person name="Grigoriev I.V."/>
            <person name="Hibbett D."/>
            <person name="Nagy L.G."/>
            <person name="Martin F.M."/>
        </authorList>
    </citation>
    <scope>NUCLEOTIDE SEQUENCE</scope>
    <source>
        <strain evidence="1">BED1</strain>
    </source>
</reference>
<proteinExistence type="predicted"/>
<evidence type="ECO:0000313" key="1">
    <source>
        <dbReference type="EMBL" id="KAF8447436.1"/>
    </source>
</evidence>
<dbReference type="EMBL" id="WHUW01000004">
    <property type="protein sequence ID" value="KAF8447436.1"/>
    <property type="molecule type" value="Genomic_DNA"/>
</dbReference>
<name>A0AAD4C3A0_BOLED</name>
<dbReference type="InterPro" id="IPR027417">
    <property type="entry name" value="P-loop_NTPase"/>
</dbReference>
<comment type="caution">
    <text evidence="1">The sequence shown here is derived from an EMBL/GenBank/DDBJ whole genome shotgun (WGS) entry which is preliminary data.</text>
</comment>
<protein>
    <recommendedName>
        <fullName evidence="3">G domain-containing protein</fullName>
    </recommendedName>
</protein>
<dbReference type="Proteomes" id="UP001194468">
    <property type="component" value="Unassembled WGS sequence"/>
</dbReference>
<sequence length="613" mass="67795">MSSDDSIPENSLDPTFHVSSATITTWQIPQLDSFSLAIDVSLAKDSHKTIESIKLNKDGQSMRDVPSPMCVHGIHRIEFSPPLTLNPEERIFVSVNCSWVAQVTRKRVAETISIGINLRDIECMRNDQGVRSYRKKERKLEVLVNGHHSLLATTTPIIQSCERFRLLIIGNSGVGKSSLLHKVFGVEGVHTSEAKRGIADIDKEFISLTNERFVVHDSLGFESGDEGNMKIVKDFVARRNAMPHLKDQLHAIWLCLETPYAGGRLLEGGVDMFLQRRANILGEIPLVVVLTKVDQLDIQLELDPPANGDVGQYKSRYLDKHCIGPLHEAAGSDITHVAVSVQDGYSESLSNLVGATDKNMAKYHTDEAPRVVASIAQRVSIKEKIELSIAVGKRKYWNMLLACSVLRSHTVQVYLQVIRKDIITVWNFNDPDQCLMDDNIIGALLCTDKPVDTPAAPPNTTSFASFASLLGSALEALKCLSGSGEVILALVGATADIAISTARTMMDAYREAKGDVRIFTAYIVDLICVMQTIFLLTSGGRITVTTKTINLALRAYEQPKKIVHLMVDALDGNLGRDLVLNKIEELIWRYTIADHEIEGLRRRIDEVFPSSSS</sequence>
<dbReference type="AlphaFoldDB" id="A0AAD4C3A0"/>
<reference evidence="1" key="1">
    <citation type="submission" date="2019-10" db="EMBL/GenBank/DDBJ databases">
        <authorList>
            <consortium name="DOE Joint Genome Institute"/>
            <person name="Kuo A."/>
            <person name="Miyauchi S."/>
            <person name="Kiss E."/>
            <person name="Drula E."/>
            <person name="Kohler A."/>
            <person name="Sanchez-Garcia M."/>
            <person name="Andreopoulos B."/>
            <person name="Barry K.W."/>
            <person name="Bonito G."/>
            <person name="Buee M."/>
            <person name="Carver A."/>
            <person name="Chen C."/>
            <person name="Cichocki N."/>
            <person name="Clum A."/>
            <person name="Culley D."/>
            <person name="Crous P.W."/>
            <person name="Fauchery L."/>
            <person name="Girlanda M."/>
            <person name="Hayes R."/>
            <person name="Keri Z."/>
            <person name="LaButti K."/>
            <person name="Lipzen A."/>
            <person name="Lombard V."/>
            <person name="Magnuson J."/>
            <person name="Maillard F."/>
            <person name="Morin E."/>
            <person name="Murat C."/>
            <person name="Nolan M."/>
            <person name="Ohm R."/>
            <person name="Pangilinan J."/>
            <person name="Pereira M."/>
            <person name="Perotto S."/>
            <person name="Peter M."/>
            <person name="Riley R."/>
            <person name="Sitrit Y."/>
            <person name="Stielow B."/>
            <person name="Szollosi G."/>
            <person name="Zifcakova L."/>
            <person name="Stursova M."/>
            <person name="Spatafora J.W."/>
            <person name="Tedersoo L."/>
            <person name="Vaario L.-M."/>
            <person name="Yamada A."/>
            <person name="Yan M."/>
            <person name="Wang P."/>
            <person name="Xu J."/>
            <person name="Bruns T."/>
            <person name="Baldrian P."/>
            <person name="Vilgalys R."/>
            <person name="Henrissat B."/>
            <person name="Grigoriev I.V."/>
            <person name="Hibbett D."/>
            <person name="Nagy L.G."/>
            <person name="Martin F.M."/>
        </authorList>
    </citation>
    <scope>NUCLEOTIDE SEQUENCE</scope>
    <source>
        <strain evidence="1">BED1</strain>
    </source>
</reference>
<dbReference type="SUPFAM" id="SSF52540">
    <property type="entry name" value="P-loop containing nucleoside triphosphate hydrolases"/>
    <property type="match status" value="1"/>
</dbReference>
<gene>
    <name evidence="1" type="ORF">L210DRAFT_3641380</name>
</gene>
<evidence type="ECO:0000313" key="2">
    <source>
        <dbReference type="Proteomes" id="UP001194468"/>
    </source>
</evidence>
<accession>A0AAD4C3A0</accession>
<dbReference type="PRINTS" id="PR00449">
    <property type="entry name" value="RASTRNSFRMNG"/>
</dbReference>
<dbReference type="Gene3D" id="3.40.50.300">
    <property type="entry name" value="P-loop containing nucleotide triphosphate hydrolases"/>
    <property type="match status" value="1"/>
</dbReference>
<keyword evidence="2" id="KW-1185">Reference proteome</keyword>
<evidence type="ECO:0008006" key="3">
    <source>
        <dbReference type="Google" id="ProtNLM"/>
    </source>
</evidence>